<accession>A0A858RMQ9</accession>
<sequence>MRFLAFLLIPILASAAPTESHESLEWKKDQKLQYLQYLPEGYGESDTARFPLVIFLHGAGERGADLNLLKKHGPPKVAMNDHGFPFILAAPQCPKEESDRWWNPDEVIALTRHLTKTLQVDPRRVHITGISMGGFGTWACITKEPELYASAVPICGGGDPAKAPILKNIPIWTFHGEKDDVIPVLRTKEMEEAILKSGGNKIRSTYFPEEAHESWNPAYANPALFAWMMLQSR</sequence>
<name>A0A858RMQ9_9BACT</name>
<dbReference type="InterPro" id="IPR029058">
    <property type="entry name" value="AB_hydrolase_fold"/>
</dbReference>
<evidence type="ECO:0000256" key="1">
    <source>
        <dbReference type="ARBA" id="ARBA00022729"/>
    </source>
</evidence>
<dbReference type="AlphaFoldDB" id="A0A858RMQ9"/>
<protein>
    <submittedName>
        <fullName evidence="4">Prolyl oligopeptidase family serine peptidase</fullName>
    </submittedName>
</protein>
<dbReference type="Pfam" id="PF00326">
    <property type="entry name" value="Peptidase_S9"/>
    <property type="match status" value="1"/>
</dbReference>
<dbReference type="InterPro" id="IPR050955">
    <property type="entry name" value="Plant_Biomass_Hydrol_Est"/>
</dbReference>
<dbReference type="PANTHER" id="PTHR43037">
    <property type="entry name" value="UNNAMED PRODUCT-RELATED"/>
    <property type="match status" value="1"/>
</dbReference>
<organism evidence="4 5">
    <name type="scientific">Luteolibacter luteus</name>
    <dbReference type="NCBI Taxonomy" id="2728835"/>
    <lineage>
        <taxon>Bacteria</taxon>
        <taxon>Pseudomonadati</taxon>
        <taxon>Verrucomicrobiota</taxon>
        <taxon>Verrucomicrobiia</taxon>
        <taxon>Verrucomicrobiales</taxon>
        <taxon>Verrucomicrobiaceae</taxon>
        <taxon>Luteolibacter</taxon>
    </lineage>
</organism>
<keyword evidence="1 2" id="KW-0732">Signal</keyword>
<dbReference type="Proteomes" id="UP000501812">
    <property type="component" value="Chromosome"/>
</dbReference>
<dbReference type="GO" id="GO:0006508">
    <property type="term" value="P:proteolysis"/>
    <property type="evidence" value="ECO:0007669"/>
    <property type="project" value="InterPro"/>
</dbReference>
<keyword evidence="5" id="KW-1185">Reference proteome</keyword>
<dbReference type="Gene3D" id="3.40.50.1820">
    <property type="entry name" value="alpha/beta hydrolase"/>
    <property type="match status" value="1"/>
</dbReference>
<dbReference type="InterPro" id="IPR001375">
    <property type="entry name" value="Peptidase_S9_cat"/>
</dbReference>
<feature type="chain" id="PRO_5032767623" evidence="2">
    <location>
        <begin position="16"/>
        <end position="233"/>
    </location>
</feature>
<feature type="signal peptide" evidence="2">
    <location>
        <begin position="1"/>
        <end position="15"/>
    </location>
</feature>
<dbReference type="KEGG" id="luo:HHL09_20870"/>
<dbReference type="GO" id="GO:0008236">
    <property type="term" value="F:serine-type peptidase activity"/>
    <property type="evidence" value="ECO:0007669"/>
    <property type="project" value="InterPro"/>
</dbReference>
<dbReference type="SUPFAM" id="SSF53474">
    <property type="entry name" value="alpha/beta-Hydrolases"/>
    <property type="match status" value="1"/>
</dbReference>
<dbReference type="RefSeq" id="WP_169456591.1">
    <property type="nucleotide sequence ID" value="NZ_CP051774.1"/>
</dbReference>
<dbReference type="PANTHER" id="PTHR43037:SF1">
    <property type="entry name" value="BLL1128 PROTEIN"/>
    <property type="match status" value="1"/>
</dbReference>
<evidence type="ECO:0000259" key="3">
    <source>
        <dbReference type="Pfam" id="PF00326"/>
    </source>
</evidence>
<reference evidence="4 5" key="1">
    <citation type="submission" date="2020-04" db="EMBL/GenBank/DDBJ databases">
        <title>Luteolibacter sp. G-1-1-1 isolated from soil.</title>
        <authorList>
            <person name="Dahal R.H."/>
        </authorList>
    </citation>
    <scope>NUCLEOTIDE SEQUENCE [LARGE SCALE GENOMIC DNA]</scope>
    <source>
        <strain evidence="4 5">G-1-1-1</strain>
    </source>
</reference>
<dbReference type="EMBL" id="CP051774">
    <property type="protein sequence ID" value="QJE98132.1"/>
    <property type="molecule type" value="Genomic_DNA"/>
</dbReference>
<proteinExistence type="predicted"/>
<evidence type="ECO:0000313" key="5">
    <source>
        <dbReference type="Proteomes" id="UP000501812"/>
    </source>
</evidence>
<evidence type="ECO:0000256" key="2">
    <source>
        <dbReference type="SAM" id="SignalP"/>
    </source>
</evidence>
<evidence type="ECO:0000313" key="4">
    <source>
        <dbReference type="EMBL" id="QJE98132.1"/>
    </source>
</evidence>
<feature type="domain" description="Peptidase S9 prolyl oligopeptidase catalytic" evidence="3">
    <location>
        <begin position="105"/>
        <end position="156"/>
    </location>
</feature>
<gene>
    <name evidence="4" type="ORF">HHL09_20870</name>
</gene>